<dbReference type="InterPro" id="IPR050979">
    <property type="entry name" value="LD-transpeptidase"/>
</dbReference>
<feature type="domain" description="L,D-TPase catalytic" evidence="7">
    <location>
        <begin position="255"/>
        <end position="375"/>
    </location>
</feature>
<dbReference type="Proteomes" id="UP000229952">
    <property type="component" value="Unassembled WGS sequence"/>
</dbReference>
<dbReference type="GO" id="GO:0071972">
    <property type="term" value="F:peptidoglycan L,D-transpeptidase activity"/>
    <property type="evidence" value="ECO:0007669"/>
    <property type="project" value="TreeGrafter"/>
</dbReference>
<sequence>MRNSFLILGGIFLLILGGFGLIEVFGNYPQIFETQGVLVKKENLSPKEAIVVDFSFPASISAYRGKIKILPETAMNFQWKDSGRQLIIQPEKFWQPETIYRIYFLEGRNVLFFPVKPFELNFITSAYPKIKNFWPADGTKDVVFDIEDPVVVDFDKSVAEFLVKFTVDPFGNLAYQNNPEKTQFKILPEGKSREGERYRFKVYIKYRGDTDENYKEIYNSSFETLPLPPQKWEKDFAARLLQAKRFTRAKIKEGKYVDINLAVQILSIFENGKIIDSFLVSSGKRGMETPRGQYAIRNKTPRAWSKVYGLYMPFWMAIVPDGKFGVHELPEWPGGYKEGASHLGIPVSHGCVRLGIGPAKTVYDWAEIGTPVIVY</sequence>
<dbReference type="PANTHER" id="PTHR30582:SF2">
    <property type="entry name" value="L,D-TRANSPEPTIDASE YCIB-RELATED"/>
    <property type="match status" value="1"/>
</dbReference>
<protein>
    <recommendedName>
        <fullName evidence="7">L,D-TPase catalytic domain-containing protein</fullName>
    </recommendedName>
</protein>
<organism evidence="8 9">
    <name type="scientific">Candidatus Nealsonbacteria bacterium CG23_combo_of_CG06-09_8_20_14_all_37_18</name>
    <dbReference type="NCBI Taxonomy" id="1974720"/>
    <lineage>
        <taxon>Bacteria</taxon>
        <taxon>Candidatus Nealsoniibacteriota</taxon>
    </lineage>
</organism>
<evidence type="ECO:0000256" key="1">
    <source>
        <dbReference type="ARBA" id="ARBA00004752"/>
    </source>
</evidence>
<comment type="pathway">
    <text evidence="1 6">Cell wall biogenesis; peptidoglycan biosynthesis.</text>
</comment>
<dbReference type="CDD" id="cd16913">
    <property type="entry name" value="YkuD_like"/>
    <property type="match status" value="1"/>
</dbReference>
<dbReference type="InterPro" id="IPR005490">
    <property type="entry name" value="LD_TPept_cat_dom"/>
</dbReference>
<gene>
    <name evidence="8" type="ORF">COX35_00515</name>
</gene>
<dbReference type="Pfam" id="PF03734">
    <property type="entry name" value="YkuD"/>
    <property type="match status" value="1"/>
</dbReference>
<accession>A0A2G9YZ20</accession>
<feature type="active site" description="Nucleophile" evidence="6">
    <location>
        <position position="351"/>
    </location>
</feature>
<name>A0A2G9YZ20_9BACT</name>
<keyword evidence="3 6" id="KW-0133">Cell shape</keyword>
<dbReference type="UniPathway" id="UPA00219"/>
<dbReference type="PROSITE" id="PS52029">
    <property type="entry name" value="LD_TPASE"/>
    <property type="match status" value="1"/>
</dbReference>
<proteinExistence type="predicted"/>
<evidence type="ECO:0000256" key="5">
    <source>
        <dbReference type="ARBA" id="ARBA00023316"/>
    </source>
</evidence>
<dbReference type="PANTHER" id="PTHR30582">
    <property type="entry name" value="L,D-TRANSPEPTIDASE"/>
    <property type="match status" value="1"/>
</dbReference>
<dbReference type="GO" id="GO:0071555">
    <property type="term" value="P:cell wall organization"/>
    <property type="evidence" value="ECO:0007669"/>
    <property type="project" value="UniProtKB-UniRule"/>
</dbReference>
<reference evidence="8 9" key="1">
    <citation type="submission" date="2017-09" db="EMBL/GenBank/DDBJ databases">
        <title>Depth-based differentiation of microbial function through sediment-hosted aquifers and enrichment of novel symbionts in the deep terrestrial subsurface.</title>
        <authorList>
            <person name="Probst A.J."/>
            <person name="Ladd B."/>
            <person name="Jarett J.K."/>
            <person name="Geller-Mcgrath D.E."/>
            <person name="Sieber C.M."/>
            <person name="Emerson J.B."/>
            <person name="Anantharaman K."/>
            <person name="Thomas B.C."/>
            <person name="Malmstrom R."/>
            <person name="Stieglmeier M."/>
            <person name="Klingl A."/>
            <person name="Woyke T."/>
            <person name="Ryan C.M."/>
            <person name="Banfield J.F."/>
        </authorList>
    </citation>
    <scope>NUCLEOTIDE SEQUENCE [LARGE SCALE GENOMIC DNA]</scope>
    <source>
        <strain evidence="8">CG23_combo_of_CG06-09_8_20_14_all_37_18</strain>
    </source>
</reference>
<dbReference type="InterPro" id="IPR038063">
    <property type="entry name" value="Transpep_catalytic_dom"/>
</dbReference>
<dbReference type="GO" id="GO:0016740">
    <property type="term" value="F:transferase activity"/>
    <property type="evidence" value="ECO:0007669"/>
    <property type="project" value="UniProtKB-KW"/>
</dbReference>
<evidence type="ECO:0000259" key="7">
    <source>
        <dbReference type="PROSITE" id="PS52029"/>
    </source>
</evidence>
<dbReference type="GO" id="GO:0008360">
    <property type="term" value="P:regulation of cell shape"/>
    <property type="evidence" value="ECO:0007669"/>
    <property type="project" value="UniProtKB-UniRule"/>
</dbReference>
<dbReference type="AlphaFoldDB" id="A0A2G9YZ20"/>
<evidence type="ECO:0000313" key="9">
    <source>
        <dbReference type="Proteomes" id="UP000229952"/>
    </source>
</evidence>
<evidence type="ECO:0000256" key="3">
    <source>
        <dbReference type="ARBA" id="ARBA00022960"/>
    </source>
</evidence>
<evidence type="ECO:0000256" key="6">
    <source>
        <dbReference type="PROSITE-ProRule" id="PRU01373"/>
    </source>
</evidence>
<keyword evidence="2" id="KW-0808">Transferase</keyword>
<dbReference type="EMBL" id="PCRQ01000017">
    <property type="protein sequence ID" value="PIP24480.1"/>
    <property type="molecule type" value="Genomic_DNA"/>
</dbReference>
<dbReference type="Gene3D" id="2.40.440.10">
    <property type="entry name" value="L,D-transpeptidase catalytic domain-like"/>
    <property type="match status" value="1"/>
</dbReference>
<feature type="active site" description="Proton donor/acceptor" evidence="6">
    <location>
        <position position="327"/>
    </location>
</feature>
<keyword evidence="4 6" id="KW-0573">Peptidoglycan synthesis</keyword>
<keyword evidence="5 6" id="KW-0961">Cell wall biogenesis/degradation</keyword>
<dbReference type="GO" id="GO:0018104">
    <property type="term" value="P:peptidoglycan-protein cross-linking"/>
    <property type="evidence" value="ECO:0007669"/>
    <property type="project" value="TreeGrafter"/>
</dbReference>
<dbReference type="SUPFAM" id="SSF141523">
    <property type="entry name" value="L,D-transpeptidase catalytic domain-like"/>
    <property type="match status" value="1"/>
</dbReference>
<comment type="caution">
    <text evidence="8">The sequence shown here is derived from an EMBL/GenBank/DDBJ whole genome shotgun (WGS) entry which is preliminary data.</text>
</comment>
<evidence type="ECO:0000313" key="8">
    <source>
        <dbReference type="EMBL" id="PIP24480.1"/>
    </source>
</evidence>
<evidence type="ECO:0000256" key="2">
    <source>
        <dbReference type="ARBA" id="ARBA00022679"/>
    </source>
</evidence>
<evidence type="ECO:0000256" key="4">
    <source>
        <dbReference type="ARBA" id="ARBA00022984"/>
    </source>
</evidence>
<dbReference type="GO" id="GO:0005576">
    <property type="term" value="C:extracellular region"/>
    <property type="evidence" value="ECO:0007669"/>
    <property type="project" value="TreeGrafter"/>
</dbReference>